<dbReference type="InterPro" id="IPR043502">
    <property type="entry name" value="DNA/RNA_pol_sf"/>
</dbReference>
<gene>
    <name evidence="5" type="ORF">SSX86_024501</name>
</gene>
<evidence type="ECO:0000256" key="2">
    <source>
        <dbReference type="SAM" id="SignalP"/>
    </source>
</evidence>
<feature type="domain" description="Retroviral polymerase SH3-like" evidence="4">
    <location>
        <begin position="158"/>
        <end position="220"/>
    </location>
</feature>
<comment type="caution">
    <text evidence="5">The sequence shown here is derived from an EMBL/GenBank/DDBJ whole genome shotgun (WGS) entry which is preliminary data.</text>
</comment>
<feature type="signal peptide" evidence="2">
    <location>
        <begin position="1"/>
        <end position="25"/>
    </location>
</feature>
<dbReference type="SUPFAM" id="SSF56672">
    <property type="entry name" value="DNA/RNA polymerases"/>
    <property type="match status" value="1"/>
</dbReference>
<protein>
    <recommendedName>
        <fullName evidence="7">Reverse transcriptase Ty1/copia-type domain-containing protein</fullName>
    </recommendedName>
</protein>
<dbReference type="EMBL" id="JBCNJP010000024">
    <property type="protein sequence ID" value="KAK9057134.1"/>
    <property type="molecule type" value="Genomic_DNA"/>
</dbReference>
<accession>A0AAP0GQW4</accession>
<keyword evidence="2" id="KW-0732">Signal</keyword>
<dbReference type="CDD" id="cd09272">
    <property type="entry name" value="RNase_HI_RT_Ty1"/>
    <property type="match status" value="1"/>
</dbReference>
<evidence type="ECO:0000313" key="6">
    <source>
        <dbReference type="Proteomes" id="UP001408789"/>
    </source>
</evidence>
<dbReference type="PANTHER" id="PTHR11439:SF469">
    <property type="entry name" value="REVERSE TRANSCRIPTASE TY1_COPIA-TYPE DOMAIN-CONTAINING PROTEIN"/>
    <property type="match status" value="1"/>
</dbReference>
<dbReference type="Pfam" id="PF25597">
    <property type="entry name" value="SH3_retrovirus"/>
    <property type="match status" value="1"/>
</dbReference>
<evidence type="ECO:0000256" key="1">
    <source>
        <dbReference type="SAM" id="MobiDB-lite"/>
    </source>
</evidence>
<dbReference type="InterPro" id="IPR013103">
    <property type="entry name" value="RVT_2"/>
</dbReference>
<feature type="compositionally biased region" description="Low complexity" evidence="1">
    <location>
        <begin position="258"/>
        <end position="281"/>
    </location>
</feature>
<evidence type="ECO:0000259" key="3">
    <source>
        <dbReference type="Pfam" id="PF07727"/>
    </source>
</evidence>
<evidence type="ECO:0000313" key="5">
    <source>
        <dbReference type="EMBL" id="KAK9057134.1"/>
    </source>
</evidence>
<feature type="chain" id="PRO_5042817137" description="Reverse transcriptase Ty1/copia-type domain-containing protein" evidence="2">
    <location>
        <begin position="26"/>
        <end position="860"/>
    </location>
</feature>
<organism evidence="5 6">
    <name type="scientific">Deinandra increscens subsp. villosa</name>
    <dbReference type="NCBI Taxonomy" id="3103831"/>
    <lineage>
        <taxon>Eukaryota</taxon>
        <taxon>Viridiplantae</taxon>
        <taxon>Streptophyta</taxon>
        <taxon>Embryophyta</taxon>
        <taxon>Tracheophyta</taxon>
        <taxon>Spermatophyta</taxon>
        <taxon>Magnoliopsida</taxon>
        <taxon>eudicotyledons</taxon>
        <taxon>Gunneridae</taxon>
        <taxon>Pentapetalae</taxon>
        <taxon>asterids</taxon>
        <taxon>campanulids</taxon>
        <taxon>Asterales</taxon>
        <taxon>Asteraceae</taxon>
        <taxon>Asteroideae</taxon>
        <taxon>Heliantheae alliance</taxon>
        <taxon>Madieae</taxon>
        <taxon>Madiinae</taxon>
        <taxon>Deinandra</taxon>
    </lineage>
</organism>
<name>A0AAP0GQW4_9ASTR</name>
<dbReference type="Pfam" id="PF07727">
    <property type="entry name" value="RVT_2"/>
    <property type="match status" value="1"/>
</dbReference>
<evidence type="ECO:0008006" key="7">
    <source>
        <dbReference type="Google" id="ProtNLM"/>
    </source>
</evidence>
<feature type="region of interest" description="Disordered" evidence="1">
    <location>
        <begin position="244"/>
        <end position="295"/>
    </location>
</feature>
<dbReference type="InterPro" id="IPR057670">
    <property type="entry name" value="SH3_retrovirus"/>
</dbReference>
<proteinExistence type="predicted"/>
<feature type="compositionally biased region" description="Pro residues" evidence="1">
    <location>
        <begin position="244"/>
        <end position="257"/>
    </location>
</feature>
<sequence length="860" mass="95750">MASKCFIYVFSLALFSITSNEMCYASRNLLQATPTVPQPQIPTIPTLPQPQMPTIPTLPQPQIPTIPTLPQPQMPTIPTLPQPQIPTIPTFLNMPKVSMPPLPSMPTIPNLPTSLPNIPFFAPPPSKKFPSKLLQDKSPIELLTGSLPDYTHLRAFGCLCYASTLKAGRDKFKPRAIPCVFLGYPLGKKAYKLLDLHSKKIFTSRDVIFFETVFPSITDSSSSPLFPVFDSSFIDDFPLPVHSSPPPSPYHSIPDPPTSDSSQSHSSSSSIPSSLSSSSSAPSPPSIPPVRHSTRVSHPPAYLHDFVCHNASSFSDSCHHTITNFCFSSSSIPLSDIPVSSQQLLYSIDTFVEPKSYAEAATHPQWVEAMQKEFDALAANKTWIVVDLPKHKKPICCKWVYKVKYKADGSLERCKARLVVRGDTQKYGLNYLETFSPVVKMTTVRSLIAVATKMGWVMSQLDVNNAFMHGDLDEDIYMKPPQGMHLPSSQCLKLQKSLYGLKQASRLWYGKLSSALLQLGYKRSSNDHSLFFKTMMGSVVYLAVYVDDIILTGNNQAEIDHVKAFLDSTFKIKDLGFLNYFLGIEVLQHSDGLILTQRKFAKDLIAEFSPPIPSPVSSPLPSVSNLKLNEGEPLSDPLQYRRLIGKLNYLTSTRPDISFAVQHLSQFMHDPRSPHWLAALHTLAYVHGSLTQGLFFNKNVDFSLAAYCDSDWASCPNSRKSVSGYFISFGGSPISWKSKKQHTVSLSSAEAEYRSLRRVTAELSWLTRLLSDLQVTNITPIDVKCDSQAAIHIAKNHVFHERTKHIELDCHFIREKLQDGLISLHHVSTQEQLADILTKNLPKPQHEKLLSKLGVLQPPT</sequence>
<dbReference type="AlphaFoldDB" id="A0AAP0GQW4"/>
<dbReference type="Proteomes" id="UP001408789">
    <property type="component" value="Unassembled WGS sequence"/>
</dbReference>
<keyword evidence="6" id="KW-1185">Reference proteome</keyword>
<dbReference type="PANTHER" id="PTHR11439">
    <property type="entry name" value="GAG-POL-RELATED RETROTRANSPOSON"/>
    <property type="match status" value="1"/>
</dbReference>
<feature type="domain" description="Reverse transcriptase Ty1/copia-type" evidence="3">
    <location>
        <begin position="380"/>
        <end position="608"/>
    </location>
</feature>
<reference evidence="5 6" key="1">
    <citation type="submission" date="2024-04" db="EMBL/GenBank/DDBJ databases">
        <title>The reference genome of an endangered Asteraceae, Deinandra increscens subsp. villosa, native to the Central Coast of California.</title>
        <authorList>
            <person name="Guilliams M."/>
            <person name="Hasenstab-Lehman K."/>
            <person name="Meyer R."/>
            <person name="Mcevoy S."/>
        </authorList>
    </citation>
    <scope>NUCLEOTIDE SEQUENCE [LARGE SCALE GENOMIC DNA]</scope>
    <source>
        <tissue evidence="5">Leaf</tissue>
    </source>
</reference>
<evidence type="ECO:0000259" key="4">
    <source>
        <dbReference type="Pfam" id="PF25597"/>
    </source>
</evidence>